<evidence type="ECO:0000313" key="3">
    <source>
        <dbReference type="Proteomes" id="UP000735302"/>
    </source>
</evidence>
<keyword evidence="3" id="KW-1185">Reference proteome</keyword>
<dbReference type="PROSITE" id="PS51257">
    <property type="entry name" value="PROKAR_LIPOPROTEIN"/>
    <property type="match status" value="1"/>
</dbReference>
<comment type="caution">
    <text evidence="2">The sequence shown here is derived from an EMBL/GenBank/DDBJ whole genome shotgun (WGS) entry which is preliminary data.</text>
</comment>
<name>A0AAV3Y0X9_9GAST</name>
<sequence length="126" mass="13938">MELRIQLVSSLISISCQLMVSYVSPWEREKPRRDRLFFMLCGLLCLQAASAQRTRIASPRGDLRLSGPPSGQGAGGGPRTCDRRVLADLRANSLATVPLSFLWSAPCLAYSRRSGVKFYIILLPLN</sequence>
<dbReference type="AlphaFoldDB" id="A0AAV3Y0X9"/>
<organism evidence="2 3">
    <name type="scientific">Plakobranchus ocellatus</name>
    <dbReference type="NCBI Taxonomy" id="259542"/>
    <lineage>
        <taxon>Eukaryota</taxon>
        <taxon>Metazoa</taxon>
        <taxon>Spiralia</taxon>
        <taxon>Lophotrochozoa</taxon>
        <taxon>Mollusca</taxon>
        <taxon>Gastropoda</taxon>
        <taxon>Heterobranchia</taxon>
        <taxon>Euthyneura</taxon>
        <taxon>Panpulmonata</taxon>
        <taxon>Sacoglossa</taxon>
        <taxon>Placobranchoidea</taxon>
        <taxon>Plakobranchidae</taxon>
        <taxon>Plakobranchus</taxon>
    </lineage>
</organism>
<evidence type="ECO:0000313" key="2">
    <source>
        <dbReference type="EMBL" id="GFN75985.1"/>
    </source>
</evidence>
<protein>
    <submittedName>
        <fullName evidence="2">Retinol dehydrogenase 16</fullName>
    </submittedName>
</protein>
<accession>A0AAV3Y0X9</accession>
<dbReference type="Proteomes" id="UP000735302">
    <property type="component" value="Unassembled WGS sequence"/>
</dbReference>
<proteinExistence type="predicted"/>
<evidence type="ECO:0000256" key="1">
    <source>
        <dbReference type="SAM" id="MobiDB-lite"/>
    </source>
</evidence>
<feature type="region of interest" description="Disordered" evidence="1">
    <location>
        <begin position="59"/>
        <end position="79"/>
    </location>
</feature>
<dbReference type="EMBL" id="BLXT01000311">
    <property type="protein sequence ID" value="GFN75985.1"/>
    <property type="molecule type" value="Genomic_DNA"/>
</dbReference>
<gene>
    <name evidence="2" type="ORF">PoB_000249100</name>
</gene>
<reference evidence="2 3" key="1">
    <citation type="journal article" date="2021" name="Elife">
        <title>Chloroplast acquisition without the gene transfer in kleptoplastic sea slugs, Plakobranchus ocellatus.</title>
        <authorList>
            <person name="Maeda T."/>
            <person name="Takahashi S."/>
            <person name="Yoshida T."/>
            <person name="Shimamura S."/>
            <person name="Takaki Y."/>
            <person name="Nagai Y."/>
            <person name="Toyoda A."/>
            <person name="Suzuki Y."/>
            <person name="Arimoto A."/>
            <person name="Ishii H."/>
            <person name="Satoh N."/>
            <person name="Nishiyama T."/>
            <person name="Hasebe M."/>
            <person name="Maruyama T."/>
            <person name="Minagawa J."/>
            <person name="Obokata J."/>
            <person name="Shigenobu S."/>
        </authorList>
    </citation>
    <scope>NUCLEOTIDE SEQUENCE [LARGE SCALE GENOMIC DNA]</scope>
</reference>